<feature type="domain" description="HTH tetR-type" evidence="5">
    <location>
        <begin position="14"/>
        <end position="74"/>
    </location>
</feature>
<dbReference type="PRINTS" id="PR00455">
    <property type="entry name" value="HTHTETR"/>
</dbReference>
<dbReference type="PANTHER" id="PTHR30055:SF223">
    <property type="entry name" value="HTH-TYPE TRANSCRIPTIONAL REGULATOR UIDR"/>
    <property type="match status" value="1"/>
</dbReference>
<protein>
    <recommendedName>
        <fullName evidence="5">HTH tetR-type domain-containing protein</fullName>
    </recommendedName>
</protein>
<evidence type="ECO:0000256" key="3">
    <source>
        <dbReference type="ARBA" id="ARBA00023163"/>
    </source>
</evidence>
<dbReference type="Proteomes" id="UP001055153">
    <property type="component" value="Unassembled WGS sequence"/>
</dbReference>
<dbReference type="SUPFAM" id="SSF48498">
    <property type="entry name" value="Tetracyclin repressor-like, C-terminal domain"/>
    <property type="match status" value="1"/>
</dbReference>
<gene>
    <name evidence="6" type="ORF">GMJLKIPL_2649</name>
</gene>
<reference evidence="6" key="2">
    <citation type="submission" date="2021-08" db="EMBL/GenBank/DDBJ databases">
        <authorList>
            <person name="Tani A."/>
            <person name="Ola A."/>
            <person name="Ogura Y."/>
            <person name="Katsura K."/>
            <person name="Hayashi T."/>
        </authorList>
    </citation>
    <scope>NUCLEOTIDE SEQUENCE</scope>
    <source>
        <strain evidence="6">DSM 17168</strain>
    </source>
</reference>
<dbReference type="Pfam" id="PF16859">
    <property type="entry name" value="TetR_C_11"/>
    <property type="match status" value="1"/>
</dbReference>
<keyword evidence="3" id="KW-0804">Transcription</keyword>
<dbReference type="InterPro" id="IPR009057">
    <property type="entry name" value="Homeodomain-like_sf"/>
</dbReference>
<reference evidence="6" key="1">
    <citation type="journal article" date="2021" name="Front. Microbiol.">
        <title>Comprehensive Comparative Genomics and Phenotyping of Methylobacterium Species.</title>
        <authorList>
            <person name="Alessa O."/>
            <person name="Ogura Y."/>
            <person name="Fujitani Y."/>
            <person name="Takami H."/>
            <person name="Hayashi T."/>
            <person name="Sahin N."/>
            <person name="Tani A."/>
        </authorList>
    </citation>
    <scope>NUCLEOTIDE SEQUENCE</scope>
    <source>
        <strain evidence="6">DSM 17168</strain>
    </source>
</reference>
<dbReference type="Pfam" id="PF00440">
    <property type="entry name" value="TetR_N"/>
    <property type="match status" value="1"/>
</dbReference>
<keyword evidence="7" id="KW-1185">Reference proteome</keyword>
<feature type="DNA-binding region" description="H-T-H motif" evidence="4">
    <location>
        <begin position="37"/>
        <end position="56"/>
    </location>
</feature>
<accession>A0ABQ4SG48</accession>
<dbReference type="Gene3D" id="1.10.357.10">
    <property type="entry name" value="Tetracycline Repressor, domain 2"/>
    <property type="match status" value="1"/>
</dbReference>
<dbReference type="InterPro" id="IPR001647">
    <property type="entry name" value="HTH_TetR"/>
</dbReference>
<proteinExistence type="predicted"/>
<evidence type="ECO:0000259" key="5">
    <source>
        <dbReference type="PROSITE" id="PS50977"/>
    </source>
</evidence>
<dbReference type="InterPro" id="IPR050109">
    <property type="entry name" value="HTH-type_TetR-like_transc_reg"/>
</dbReference>
<dbReference type="InterPro" id="IPR011075">
    <property type="entry name" value="TetR_C"/>
</dbReference>
<organism evidence="6 7">
    <name type="scientific">Methylobacterium isbiliense</name>
    <dbReference type="NCBI Taxonomy" id="315478"/>
    <lineage>
        <taxon>Bacteria</taxon>
        <taxon>Pseudomonadati</taxon>
        <taxon>Pseudomonadota</taxon>
        <taxon>Alphaproteobacteria</taxon>
        <taxon>Hyphomicrobiales</taxon>
        <taxon>Methylobacteriaceae</taxon>
        <taxon>Methylobacterium</taxon>
    </lineage>
</organism>
<keyword evidence="1" id="KW-0805">Transcription regulation</keyword>
<dbReference type="EMBL" id="BPQQ01000031">
    <property type="protein sequence ID" value="GJE00723.1"/>
    <property type="molecule type" value="Genomic_DNA"/>
</dbReference>
<dbReference type="SUPFAM" id="SSF46689">
    <property type="entry name" value="Homeodomain-like"/>
    <property type="match status" value="1"/>
</dbReference>
<evidence type="ECO:0000256" key="2">
    <source>
        <dbReference type="ARBA" id="ARBA00023125"/>
    </source>
</evidence>
<dbReference type="InterPro" id="IPR036271">
    <property type="entry name" value="Tet_transcr_reg_TetR-rel_C_sf"/>
</dbReference>
<dbReference type="PROSITE" id="PS50977">
    <property type="entry name" value="HTH_TETR_2"/>
    <property type="match status" value="1"/>
</dbReference>
<dbReference type="PANTHER" id="PTHR30055">
    <property type="entry name" value="HTH-TYPE TRANSCRIPTIONAL REGULATOR RUTR"/>
    <property type="match status" value="1"/>
</dbReference>
<comment type="caution">
    <text evidence="6">The sequence shown here is derived from an EMBL/GenBank/DDBJ whole genome shotgun (WGS) entry which is preliminary data.</text>
</comment>
<dbReference type="RefSeq" id="WP_238235589.1">
    <property type="nucleotide sequence ID" value="NZ_BPQQ01000031.1"/>
</dbReference>
<evidence type="ECO:0000256" key="4">
    <source>
        <dbReference type="PROSITE-ProRule" id="PRU00335"/>
    </source>
</evidence>
<evidence type="ECO:0000313" key="6">
    <source>
        <dbReference type="EMBL" id="GJE00723.1"/>
    </source>
</evidence>
<evidence type="ECO:0000313" key="7">
    <source>
        <dbReference type="Proteomes" id="UP001055153"/>
    </source>
</evidence>
<name>A0ABQ4SG48_9HYPH</name>
<evidence type="ECO:0000256" key="1">
    <source>
        <dbReference type="ARBA" id="ARBA00023015"/>
    </source>
</evidence>
<keyword evidence="2 4" id="KW-0238">DNA-binding</keyword>
<sequence length="214" mass="23992">MAQGTARPRQRRKEERPGEILEAAFDEFTLHGFAATRLDAVAARAGITKGTIYIYFPSKEDLFVAAVSERVRPVNEHMAALSANPQGSAMAILRRHFEFVYAHMVHERGGRDLIRMVVAEAGRFPDIAERWHDAVIGPSVEMLRRVVRYGVGRGEFRASAAEEFPHLLFSPVMMAATWCSLFGAVRPLDLDRYRAAHLDLMEQSLRAGPERASD</sequence>